<dbReference type="InterPro" id="IPR011009">
    <property type="entry name" value="Kinase-like_dom_sf"/>
</dbReference>
<proteinExistence type="predicted"/>
<reference evidence="2 3" key="1">
    <citation type="submission" date="2019-03" db="EMBL/GenBank/DDBJ databases">
        <title>Single cell metagenomics reveals metabolic interactions within the superorganism composed of flagellate Streblomastix strix and complex community of Bacteroidetes bacteria on its surface.</title>
        <authorList>
            <person name="Treitli S.C."/>
            <person name="Kolisko M."/>
            <person name="Husnik F."/>
            <person name="Keeling P."/>
            <person name="Hampl V."/>
        </authorList>
    </citation>
    <scope>NUCLEOTIDE SEQUENCE [LARGE SCALE GENOMIC DNA]</scope>
    <source>
        <strain evidence="2">ST1C</strain>
    </source>
</reference>
<dbReference type="Proteomes" id="UP000324800">
    <property type="component" value="Unassembled WGS sequence"/>
</dbReference>
<feature type="non-terminal residue" evidence="2">
    <location>
        <position position="1"/>
    </location>
</feature>
<gene>
    <name evidence="2" type="ORF">EZS28_006522</name>
</gene>
<dbReference type="GO" id="GO:0004672">
    <property type="term" value="F:protein kinase activity"/>
    <property type="evidence" value="ECO:0007669"/>
    <property type="project" value="InterPro"/>
</dbReference>
<dbReference type="AlphaFoldDB" id="A0A5J4WUU1"/>
<protein>
    <recommendedName>
        <fullName evidence="1">Protein kinase domain-containing protein</fullName>
    </recommendedName>
</protein>
<dbReference type="Gene3D" id="3.30.200.20">
    <property type="entry name" value="Phosphorylase Kinase, domain 1"/>
    <property type="match status" value="1"/>
</dbReference>
<comment type="caution">
    <text evidence="2">The sequence shown here is derived from an EMBL/GenBank/DDBJ whole genome shotgun (WGS) entry which is preliminary data.</text>
</comment>
<evidence type="ECO:0000313" key="3">
    <source>
        <dbReference type="Proteomes" id="UP000324800"/>
    </source>
</evidence>
<evidence type="ECO:0000259" key="1">
    <source>
        <dbReference type="PROSITE" id="PS50011"/>
    </source>
</evidence>
<dbReference type="PROSITE" id="PS50011">
    <property type="entry name" value="PROTEIN_KINASE_DOM"/>
    <property type="match status" value="1"/>
</dbReference>
<sequence length="164" mass="19134">DILLALDQGSFFAVYFVENIASDKRIICTKTTLWNRSTKQNATDEYNILVQTQNKLLVEQPCSFDEEDTLQMLTEQQTNGDLTQSIVILIKIGEFNRKKKLICLFQQMTQAYYNFRLHNITQKKINPGSVVMIQSFTKQLGIRSPLKNRRFSFQFRNGEEKPEI</sequence>
<organism evidence="2 3">
    <name type="scientific">Streblomastix strix</name>
    <dbReference type="NCBI Taxonomy" id="222440"/>
    <lineage>
        <taxon>Eukaryota</taxon>
        <taxon>Metamonada</taxon>
        <taxon>Preaxostyla</taxon>
        <taxon>Oxymonadida</taxon>
        <taxon>Streblomastigidae</taxon>
        <taxon>Streblomastix</taxon>
    </lineage>
</organism>
<accession>A0A5J4WUU1</accession>
<feature type="domain" description="Protein kinase" evidence="1">
    <location>
        <begin position="1"/>
        <end position="164"/>
    </location>
</feature>
<dbReference type="Gene3D" id="1.10.510.10">
    <property type="entry name" value="Transferase(Phosphotransferase) domain 1"/>
    <property type="match status" value="1"/>
</dbReference>
<name>A0A5J4WUU1_9EUKA</name>
<dbReference type="SUPFAM" id="SSF56112">
    <property type="entry name" value="Protein kinase-like (PK-like)"/>
    <property type="match status" value="1"/>
</dbReference>
<evidence type="ECO:0000313" key="2">
    <source>
        <dbReference type="EMBL" id="KAA6397949.1"/>
    </source>
</evidence>
<dbReference type="EMBL" id="SNRW01001066">
    <property type="protein sequence ID" value="KAA6397949.1"/>
    <property type="molecule type" value="Genomic_DNA"/>
</dbReference>
<dbReference type="GO" id="GO:0005524">
    <property type="term" value="F:ATP binding"/>
    <property type="evidence" value="ECO:0007669"/>
    <property type="project" value="InterPro"/>
</dbReference>
<dbReference type="InterPro" id="IPR000719">
    <property type="entry name" value="Prot_kinase_dom"/>
</dbReference>